<evidence type="ECO:0000313" key="1">
    <source>
        <dbReference type="EMBL" id="CDQ11756.1"/>
    </source>
</evidence>
<dbReference type="EMBL" id="CCCS020000056">
    <property type="protein sequence ID" value="CDQ11756.1"/>
    <property type="molecule type" value="Genomic_DNA"/>
</dbReference>
<evidence type="ECO:0008006" key="4">
    <source>
        <dbReference type="Google" id="ProtNLM"/>
    </source>
</evidence>
<accession>A0A060UTU1</accession>
<evidence type="ECO:0000313" key="3">
    <source>
        <dbReference type="Proteomes" id="UP000193925"/>
    </source>
</evidence>
<reference evidence="1" key="2">
    <citation type="submission" date="2014-07" db="EMBL/GenBank/DDBJ databases">
        <title>Initial genome analysis of the psychrotolerant acidophile Acidithiobacillus ferrivorans CF27: insights into iron and sulfur oxidation pathways and into biofilm formation.</title>
        <authorList>
            <person name="Talla E."/>
            <person name="Hedrich S."/>
            <person name="Mangenot S."/>
            <person name="Ji B."/>
            <person name="Johnson D.B."/>
            <person name="Barbe V."/>
            <person name="Bonnefoy V."/>
        </authorList>
    </citation>
    <scope>NUCLEOTIDE SEQUENCE [LARGE SCALE GENOMIC DNA]</scope>
    <source>
        <strain evidence="1">CF27</strain>
    </source>
</reference>
<sequence length="293" mass="32815">MMEFHPHAVAYLDILGFSTFVKAAEEDPIKLKQLDILFYEIIPREISSEGRNSAFPEDMELKCLSCSDSLVISAPISEKSPYPPLVAVSIKAVQIAHALLDMGFLVRGAIAIGNAHCTESNIFGTGFQQAVEGEKTAVDPQIILNESAVQALDGLKGSIYGNLGIFAKNHSDQIILDSIYPEQHYLPNKNGDVEEYFKKYRQIIMNNLVHRNPEARRKWLWFSGLFNANVKYFTSHFGFLKDKSMVISDGESSDIVMNYLNPPPVDSTWLQELSPPPRHVKIKAPECSPKEEN</sequence>
<name>A0A060UTU1_9PROT</name>
<dbReference type="AlphaFoldDB" id="A0A060UTU1"/>
<organism evidence="1">
    <name type="scientific">Acidithiobacillus ferrivorans</name>
    <dbReference type="NCBI Taxonomy" id="160808"/>
    <lineage>
        <taxon>Bacteria</taxon>
        <taxon>Pseudomonadati</taxon>
        <taxon>Pseudomonadota</taxon>
        <taxon>Acidithiobacillia</taxon>
        <taxon>Acidithiobacillales</taxon>
        <taxon>Acidithiobacillaceae</taxon>
        <taxon>Acidithiobacillus</taxon>
    </lineage>
</organism>
<reference evidence="2 3" key="3">
    <citation type="submission" date="2017-03" db="EMBL/GenBank/DDBJ databases">
        <authorList>
            <person name="Regsiter A."/>
            <person name="William W."/>
        </authorList>
    </citation>
    <scope>NUCLEOTIDE SEQUENCE [LARGE SCALE GENOMIC DNA]</scope>
    <source>
        <strain evidence="2">PRJEB5721</strain>
    </source>
</reference>
<protein>
    <recommendedName>
        <fullName evidence="4">Guanylate cyclase domain-containing protein</fullName>
    </recommendedName>
</protein>
<reference evidence="1" key="1">
    <citation type="submission" date="2014-03" db="EMBL/GenBank/DDBJ databases">
        <authorList>
            <person name="Genoscope - CEA"/>
        </authorList>
    </citation>
    <scope>NUCLEOTIDE SEQUENCE [LARGE SCALE GENOMIC DNA]</scope>
    <source>
        <strain evidence="1">CF27</strain>
    </source>
</reference>
<gene>
    <name evidence="2" type="ORF">AFERRI_40077</name>
    <name evidence="1" type="ORF">AFERRI_60011</name>
</gene>
<keyword evidence="3" id="KW-1185">Reference proteome</keyword>
<dbReference type="Proteomes" id="UP000193925">
    <property type="component" value="Chromosome AFERRI"/>
</dbReference>
<dbReference type="EMBL" id="LT841305">
    <property type="protein sequence ID" value="SMH66728.1"/>
    <property type="molecule type" value="Genomic_DNA"/>
</dbReference>
<dbReference type="RefSeq" id="WP_035194996.1">
    <property type="nucleotide sequence ID" value="NZ_CCCS020000056.1"/>
</dbReference>
<proteinExistence type="predicted"/>
<evidence type="ECO:0000313" key="2">
    <source>
        <dbReference type="EMBL" id="SMH66728.1"/>
    </source>
</evidence>